<feature type="domain" description="PKD" evidence="1">
    <location>
        <begin position="355"/>
        <end position="402"/>
    </location>
</feature>
<name>A0ABU2D1E8_9EURY</name>
<gene>
    <name evidence="2" type="ORF">RG963_08490</name>
</gene>
<dbReference type="EMBL" id="JAVKPK010000028">
    <property type="protein sequence ID" value="MDR7665808.1"/>
    <property type="molecule type" value="Genomic_DNA"/>
</dbReference>
<dbReference type="Gene3D" id="2.60.40.10">
    <property type="entry name" value="Immunoglobulins"/>
    <property type="match status" value="3"/>
</dbReference>
<dbReference type="InterPro" id="IPR035986">
    <property type="entry name" value="PKD_dom_sf"/>
</dbReference>
<dbReference type="RefSeq" id="WP_310575830.1">
    <property type="nucleotide sequence ID" value="NZ_JAVKPK010000028.1"/>
</dbReference>
<reference evidence="3" key="1">
    <citation type="submission" date="2023-07" db="EMBL/GenBank/DDBJ databases">
        <title>Whole-genome sequencing of a new Methanosarcina sp. Z-7115.</title>
        <authorList>
            <person name="Zhilina T.N."/>
            <person name="Merkel A.Y."/>
        </authorList>
    </citation>
    <scope>NUCLEOTIDE SEQUENCE [LARGE SCALE GENOMIC DNA]</scope>
    <source>
        <strain evidence="3">Z-7115</strain>
    </source>
</reference>
<dbReference type="Pfam" id="PF05048">
    <property type="entry name" value="NosD"/>
    <property type="match status" value="1"/>
</dbReference>
<dbReference type="InterPro" id="IPR011050">
    <property type="entry name" value="Pectin_lyase_fold/virulence"/>
</dbReference>
<dbReference type="CDD" id="cd00146">
    <property type="entry name" value="PKD"/>
    <property type="match status" value="3"/>
</dbReference>
<evidence type="ECO:0000313" key="2">
    <source>
        <dbReference type="EMBL" id="MDR7665808.1"/>
    </source>
</evidence>
<dbReference type="InterPro" id="IPR012334">
    <property type="entry name" value="Pectin_lyas_fold"/>
</dbReference>
<organism evidence="2 3">
    <name type="scientific">Methanosarcina baikalica</name>
    <dbReference type="NCBI Taxonomy" id="3073890"/>
    <lineage>
        <taxon>Archaea</taxon>
        <taxon>Methanobacteriati</taxon>
        <taxon>Methanobacteriota</taxon>
        <taxon>Stenosarchaea group</taxon>
        <taxon>Methanomicrobia</taxon>
        <taxon>Methanosarcinales</taxon>
        <taxon>Methanosarcinaceae</taxon>
        <taxon>Methanosarcina</taxon>
    </lineage>
</organism>
<keyword evidence="3" id="KW-1185">Reference proteome</keyword>
<sequence length="500" mass="54056">MTKIRTFRWICLFVIFMALILISETGAAGNIYVSPGGSIQAAVDKASSGDTILVKPGEYKESVQINEDNLTIISDSKNPDNTVIIGENKENNAFNVIAHDVTISGFSIVNSKCGIYLNGAQNCFISDNDISENYIGICLSKSDNNTLSNNIVYSNIDCGIKSFASAGNAIYNNCFNNTNNARENEFNVWNRTAGNYWSDYAGQDKDGDGIGDMAYIINHRTNSTDYRPLMNFTPELTALPEAIFTSDVTVGYAPLTVEFIDFSENASSLMWDLGNLKTSDSSDFLHTFFNEGNYRVTLNATNENGSDSTYVTINVLKAPGPSDPILPAAKISANVTSGYVPLTVHFVDFSENEDSLSWSFGDGKKSCCPDPRHTFCCPGNYTVSLTAKNKNGSSSTCVVVTVLKPAIQPSAVLPVAKFSASTTRGSVPLTVEFVDISENVTSRLWDFGDGNQSAEKSPEHTYTSPGNYTVGLTVGNENGNDSKEIMNLIQVEATDSTGNA</sequence>
<feature type="domain" description="PKD" evidence="1">
    <location>
        <begin position="445"/>
        <end position="496"/>
    </location>
</feature>
<dbReference type="InterPro" id="IPR007742">
    <property type="entry name" value="NosD_dom"/>
</dbReference>
<dbReference type="Proteomes" id="UP001246244">
    <property type="component" value="Unassembled WGS sequence"/>
</dbReference>
<dbReference type="PANTHER" id="PTHR47197">
    <property type="entry name" value="PROTEIN NIRF"/>
    <property type="match status" value="1"/>
</dbReference>
<protein>
    <submittedName>
        <fullName evidence="2">PKD domain-containing protein</fullName>
    </submittedName>
</protein>
<proteinExistence type="predicted"/>
<dbReference type="Gene3D" id="2.160.20.10">
    <property type="entry name" value="Single-stranded right-handed beta-helix, Pectin lyase-like"/>
    <property type="match status" value="1"/>
</dbReference>
<dbReference type="NCBIfam" id="TIGR03804">
    <property type="entry name" value="para_beta_helix"/>
    <property type="match status" value="2"/>
</dbReference>
<dbReference type="InterPro" id="IPR051200">
    <property type="entry name" value="Host-pathogen_enzymatic-act"/>
</dbReference>
<dbReference type="SUPFAM" id="SSF49299">
    <property type="entry name" value="PKD domain"/>
    <property type="match status" value="3"/>
</dbReference>
<dbReference type="InterPro" id="IPR022441">
    <property type="entry name" value="Para_beta_helix_rpt-2"/>
</dbReference>
<accession>A0ABU2D1E8</accession>
<dbReference type="SUPFAM" id="SSF51126">
    <property type="entry name" value="Pectin lyase-like"/>
    <property type="match status" value="1"/>
</dbReference>
<dbReference type="InterPro" id="IPR000601">
    <property type="entry name" value="PKD_dom"/>
</dbReference>
<dbReference type="InterPro" id="IPR013783">
    <property type="entry name" value="Ig-like_fold"/>
</dbReference>
<dbReference type="SMART" id="SM00089">
    <property type="entry name" value="PKD"/>
    <property type="match status" value="3"/>
</dbReference>
<dbReference type="Pfam" id="PF18911">
    <property type="entry name" value="PKD_4"/>
    <property type="match status" value="3"/>
</dbReference>
<dbReference type="InterPro" id="IPR006626">
    <property type="entry name" value="PbH1"/>
</dbReference>
<dbReference type="PROSITE" id="PS50093">
    <property type="entry name" value="PKD"/>
    <property type="match status" value="3"/>
</dbReference>
<comment type="caution">
    <text evidence="2">The sequence shown here is derived from an EMBL/GenBank/DDBJ whole genome shotgun (WGS) entry which is preliminary data.</text>
</comment>
<evidence type="ECO:0000259" key="1">
    <source>
        <dbReference type="PROSITE" id="PS50093"/>
    </source>
</evidence>
<dbReference type="PANTHER" id="PTHR47197:SF3">
    <property type="entry name" value="DIHYDRO-HEME D1 DEHYDROGENASE"/>
    <property type="match status" value="1"/>
</dbReference>
<evidence type="ECO:0000313" key="3">
    <source>
        <dbReference type="Proteomes" id="UP001246244"/>
    </source>
</evidence>
<dbReference type="InterPro" id="IPR022409">
    <property type="entry name" value="PKD/Chitinase_dom"/>
</dbReference>
<feature type="domain" description="PKD" evidence="1">
    <location>
        <begin position="263"/>
        <end position="322"/>
    </location>
</feature>
<dbReference type="SMART" id="SM00710">
    <property type="entry name" value="PbH1"/>
    <property type="match status" value="3"/>
</dbReference>